<sequence length="135" mass="14785">METFEGKGSCLCGAVTFTANNASEGIEACHCGMCRTWGGGPLMASRCGSDVAFDGEENISVYASSEWAERGFCNVCGSHLFFRLKDTHTHFIPVGLFEHQGAFTFRQQSCVDRKPSFYAFANRTTNLTEAQLMGK</sequence>
<evidence type="ECO:0000256" key="1">
    <source>
        <dbReference type="ARBA" id="ARBA00005495"/>
    </source>
</evidence>
<evidence type="ECO:0000313" key="7">
    <source>
        <dbReference type="Proteomes" id="UP000181985"/>
    </source>
</evidence>
<dbReference type="AlphaFoldDB" id="A0A1J0VHU6"/>
<dbReference type="EMBL" id="CP018139">
    <property type="protein sequence ID" value="APE31604.1"/>
    <property type="molecule type" value="Genomic_DNA"/>
</dbReference>
<accession>A0A1J0VHU6</accession>
<reference evidence="7" key="1">
    <citation type="submission" date="2016-11" db="EMBL/GenBank/DDBJ databases">
        <title>Halolamina sediminis sp. nov., an extremely halophilic archaeon isolated from solar salt.</title>
        <authorList>
            <person name="Koh H.-W."/>
            <person name="Rani S."/>
            <person name="Park S.-J."/>
        </authorList>
    </citation>
    <scope>NUCLEOTIDE SEQUENCE [LARGE SCALE GENOMIC DNA]</scope>
    <source>
        <strain evidence="7">Hb3</strain>
    </source>
</reference>
<dbReference type="PANTHER" id="PTHR33337">
    <property type="entry name" value="GFA DOMAIN-CONTAINING PROTEIN"/>
    <property type="match status" value="1"/>
</dbReference>
<dbReference type="OrthoDB" id="4188830at2"/>
<name>A0A1J0VHU6_9GAMM</name>
<dbReference type="RefSeq" id="WP_071944886.1">
    <property type="nucleotide sequence ID" value="NZ_CP018139.1"/>
</dbReference>
<keyword evidence="2" id="KW-0479">Metal-binding</keyword>
<dbReference type="Pfam" id="PF04828">
    <property type="entry name" value="GFA"/>
    <property type="match status" value="1"/>
</dbReference>
<evidence type="ECO:0000256" key="2">
    <source>
        <dbReference type="ARBA" id="ARBA00022723"/>
    </source>
</evidence>
<keyword evidence="7" id="KW-1185">Reference proteome</keyword>
<gene>
    <name evidence="6" type="ORF">BOX17_11975</name>
</gene>
<proteinExistence type="inferred from homology"/>
<protein>
    <submittedName>
        <fullName evidence="6">Aldehyde-activating protein</fullName>
    </submittedName>
</protein>
<dbReference type="GO" id="GO:0016846">
    <property type="term" value="F:carbon-sulfur lyase activity"/>
    <property type="evidence" value="ECO:0007669"/>
    <property type="project" value="InterPro"/>
</dbReference>
<dbReference type="GO" id="GO:0046872">
    <property type="term" value="F:metal ion binding"/>
    <property type="evidence" value="ECO:0007669"/>
    <property type="project" value="UniProtKB-KW"/>
</dbReference>
<comment type="similarity">
    <text evidence="1">Belongs to the Gfa family.</text>
</comment>
<evidence type="ECO:0000256" key="4">
    <source>
        <dbReference type="ARBA" id="ARBA00023239"/>
    </source>
</evidence>
<dbReference type="PANTHER" id="PTHR33337:SF40">
    <property type="entry name" value="CENP-V_GFA DOMAIN-CONTAINING PROTEIN-RELATED"/>
    <property type="match status" value="1"/>
</dbReference>
<dbReference type="InterPro" id="IPR006913">
    <property type="entry name" value="CENP-V/GFA"/>
</dbReference>
<evidence type="ECO:0000259" key="5">
    <source>
        <dbReference type="PROSITE" id="PS51891"/>
    </source>
</evidence>
<keyword evidence="4" id="KW-0456">Lyase</keyword>
<dbReference type="KEGG" id="hsi:BOX17_11975"/>
<keyword evidence="3" id="KW-0862">Zinc</keyword>
<feature type="domain" description="CENP-V/GFA" evidence="5">
    <location>
        <begin position="4"/>
        <end position="106"/>
    </location>
</feature>
<dbReference type="InterPro" id="IPR011057">
    <property type="entry name" value="Mss4-like_sf"/>
</dbReference>
<evidence type="ECO:0000313" key="6">
    <source>
        <dbReference type="EMBL" id="APE31604.1"/>
    </source>
</evidence>
<organism evidence="6 7">
    <name type="scientific">Halomonas aestuarii</name>
    <dbReference type="NCBI Taxonomy" id="1897729"/>
    <lineage>
        <taxon>Bacteria</taxon>
        <taxon>Pseudomonadati</taxon>
        <taxon>Pseudomonadota</taxon>
        <taxon>Gammaproteobacteria</taxon>
        <taxon>Oceanospirillales</taxon>
        <taxon>Halomonadaceae</taxon>
        <taxon>Halomonas</taxon>
    </lineage>
</organism>
<dbReference type="Proteomes" id="UP000181985">
    <property type="component" value="Chromosome"/>
</dbReference>
<dbReference type="Gene3D" id="3.90.1590.10">
    <property type="entry name" value="glutathione-dependent formaldehyde- activating enzyme (gfa)"/>
    <property type="match status" value="1"/>
</dbReference>
<evidence type="ECO:0000256" key="3">
    <source>
        <dbReference type="ARBA" id="ARBA00022833"/>
    </source>
</evidence>
<dbReference type="SUPFAM" id="SSF51316">
    <property type="entry name" value="Mss4-like"/>
    <property type="match status" value="1"/>
</dbReference>
<dbReference type="PROSITE" id="PS51891">
    <property type="entry name" value="CENP_V_GFA"/>
    <property type="match status" value="1"/>
</dbReference>